<dbReference type="RefSeq" id="WP_055155159.1">
    <property type="nucleotide sequence ID" value="NZ_CYZU01000075.1"/>
</dbReference>
<dbReference type="OrthoDB" id="1641671at2"/>
<dbReference type="STRING" id="39482.ERS852491_04730"/>
<dbReference type="EMBL" id="CYZU01000075">
    <property type="protein sequence ID" value="CUP27815.1"/>
    <property type="molecule type" value="Genomic_DNA"/>
</dbReference>
<organism evidence="1 2">
    <name type="scientific">Faecalicatena contorta</name>
    <dbReference type="NCBI Taxonomy" id="39482"/>
    <lineage>
        <taxon>Bacteria</taxon>
        <taxon>Bacillati</taxon>
        <taxon>Bacillota</taxon>
        <taxon>Clostridia</taxon>
        <taxon>Lachnospirales</taxon>
        <taxon>Lachnospiraceae</taxon>
        <taxon>Faecalicatena</taxon>
    </lineage>
</organism>
<accession>A0A174M1C2</accession>
<dbReference type="Pfam" id="PF05133">
    <property type="entry name" value="SPP1_portal"/>
    <property type="match status" value="1"/>
</dbReference>
<protein>
    <submittedName>
        <fullName evidence="1">Phage portal protein, putative, A118 family</fullName>
    </submittedName>
</protein>
<dbReference type="Proteomes" id="UP000095544">
    <property type="component" value="Unassembled WGS sequence"/>
</dbReference>
<evidence type="ECO:0000313" key="2">
    <source>
        <dbReference type="Proteomes" id="UP000095544"/>
    </source>
</evidence>
<dbReference type="InterPro" id="IPR021145">
    <property type="entry name" value="Portal_protein_SPP1_Gp6-like"/>
</dbReference>
<evidence type="ECO:0000313" key="1">
    <source>
        <dbReference type="EMBL" id="CUP27815.1"/>
    </source>
</evidence>
<proteinExistence type="predicted"/>
<sequence length="452" mass="51305">MKYTNMYLAIRKVLGGEQTDFAMTNKTAAQIELWSRMFSGKSPWLNDKIQDAELSPAIAGEIARLITLELQSKIDGSTRAVYIDKFYRGVLKNLRIQVEYGCAKGGLIIKPYVSASGISVQFLHADCFFPIEFDGDKITKCAFIEQFRNGNSIYTRIEYHSLSDSMLTVKNRAFVAHTEAVLGSEVSLDSIPRWSELSPGVTFSGVSKLPFGYFKVPAANNVDSESPLGVSVYARAVGLIREADRRYSQINWEYDSKETAIHIATSLLKYRQDLDKFEYPGGKERLYREMEYNSGAIDKPFIDAFSPDIRDQSFYNGWNQQMRRIEFNCNLAYGTLSDPNNTDKTAEEIRASKQRSYAFVSDCQTSLQTALEDTVDAMNFWCDIYNLAPPGVCNMTYNWDDSIVVDADKERQTDREDVAMGVMQPWEYRMKHYGEDEETAKKMIAEPAGVIE</sequence>
<gene>
    <name evidence="1" type="ORF">ERS852491_04730</name>
</gene>
<reference evidence="1 2" key="1">
    <citation type="submission" date="2015-09" db="EMBL/GenBank/DDBJ databases">
        <authorList>
            <consortium name="Pathogen Informatics"/>
        </authorList>
    </citation>
    <scope>NUCLEOTIDE SEQUENCE [LARGE SCALE GENOMIC DNA]</scope>
    <source>
        <strain evidence="1 2">2789STDY5834876</strain>
    </source>
</reference>
<dbReference type="AlphaFoldDB" id="A0A174M1C2"/>
<name>A0A174M1C2_9FIRM</name>